<feature type="transmembrane region" description="Helical" evidence="10">
    <location>
        <begin position="306"/>
        <end position="328"/>
    </location>
</feature>
<evidence type="ECO:0000259" key="11">
    <source>
        <dbReference type="PROSITE" id="PS50109"/>
    </source>
</evidence>
<dbReference type="OrthoDB" id="9815750at2"/>
<accession>A0A5C4THL3</accession>
<dbReference type="Pfam" id="PF02518">
    <property type="entry name" value="HATPase_c"/>
    <property type="match status" value="1"/>
</dbReference>
<dbReference type="SMART" id="SM00387">
    <property type="entry name" value="HATPase_c"/>
    <property type="match status" value="1"/>
</dbReference>
<name>A0A5C4THL3_9BACL</name>
<proteinExistence type="predicted"/>
<keyword evidence="8" id="KW-0902">Two-component regulatory system</keyword>
<keyword evidence="10" id="KW-0472">Membrane</keyword>
<evidence type="ECO:0000256" key="9">
    <source>
        <dbReference type="SAM" id="MobiDB-lite"/>
    </source>
</evidence>
<dbReference type="RefSeq" id="WP_139600133.1">
    <property type="nucleotide sequence ID" value="NZ_VDCQ01000001.1"/>
</dbReference>
<dbReference type="PRINTS" id="PR00344">
    <property type="entry name" value="BCTRLSENSOR"/>
</dbReference>
<dbReference type="EMBL" id="VDCQ01000001">
    <property type="protein sequence ID" value="TNJ68156.1"/>
    <property type="molecule type" value="Genomic_DNA"/>
</dbReference>
<protein>
    <recommendedName>
        <fullName evidence="2">histidine kinase</fullName>
        <ecNumber evidence="2">2.7.13.3</ecNumber>
    </recommendedName>
</protein>
<dbReference type="AlphaFoldDB" id="A0A5C4THL3"/>
<keyword evidence="10" id="KW-1133">Transmembrane helix</keyword>
<dbReference type="CDD" id="cd00082">
    <property type="entry name" value="HisKA"/>
    <property type="match status" value="1"/>
</dbReference>
<feature type="domain" description="Histidine kinase" evidence="11">
    <location>
        <begin position="428"/>
        <end position="632"/>
    </location>
</feature>
<keyword evidence="5" id="KW-0547">Nucleotide-binding</keyword>
<keyword evidence="13" id="KW-1185">Reference proteome</keyword>
<dbReference type="InterPro" id="IPR004358">
    <property type="entry name" value="Sig_transdc_His_kin-like_C"/>
</dbReference>
<comment type="catalytic activity">
    <reaction evidence="1">
        <text>ATP + protein L-histidine = ADP + protein N-phospho-L-histidine.</text>
        <dbReference type="EC" id="2.7.13.3"/>
    </reaction>
</comment>
<dbReference type="Proteomes" id="UP000307943">
    <property type="component" value="Unassembled WGS sequence"/>
</dbReference>
<dbReference type="InterPro" id="IPR036890">
    <property type="entry name" value="HATPase_C_sf"/>
</dbReference>
<feature type="transmembrane region" description="Helical" evidence="10">
    <location>
        <begin position="340"/>
        <end position="363"/>
    </location>
</feature>
<evidence type="ECO:0000256" key="10">
    <source>
        <dbReference type="SAM" id="Phobius"/>
    </source>
</evidence>
<organism evidence="12 13">
    <name type="scientific">Paenibacillus hemerocallicola</name>
    <dbReference type="NCBI Taxonomy" id="1172614"/>
    <lineage>
        <taxon>Bacteria</taxon>
        <taxon>Bacillati</taxon>
        <taxon>Bacillota</taxon>
        <taxon>Bacilli</taxon>
        <taxon>Bacillales</taxon>
        <taxon>Paenibacillaceae</taxon>
        <taxon>Paenibacillus</taxon>
    </lineage>
</organism>
<dbReference type="Gene3D" id="3.30.565.10">
    <property type="entry name" value="Histidine kinase-like ATPase, C-terminal domain"/>
    <property type="match status" value="1"/>
</dbReference>
<evidence type="ECO:0000256" key="6">
    <source>
        <dbReference type="ARBA" id="ARBA00022777"/>
    </source>
</evidence>
<dbReference type="InterPro" id="IPR003594">
    <property type="entry name" value="HATPase_dom"/>
</dbReference>
<dbReference type="Pfam" id="PF00512">
    <property type="entry name" value="HisKA"/>
    <property type="match status" value="1"/>
</dbReference>
<evidence type="ECO:0000256" key="5">
    <source>
        <dbReference type="ARBA" id="ARBA00022741"/>
    </source>
</evidence>
<evidence type="ECO:0000256" key="4">
    <source>
        <dbReference type="ARBA" id="ARBA00022679"/>
    </source>
</evidence>
<keyword evidence="10" id="KW-0812">Transmembrane</keyword>
<reference evidence="12 13" key="1">
    <citation type="submission" date="2019-05" db="EMBL/GenBank/DDBJ databases">
        <title>We sequenced the genome of Paenibacillus hemerocallicola KCTC 33185 for further insight into its adaptation and study the phylogeny of Paenibacillus.</title>
        <authorList>
            <person name="Narsing Rao M.P."/>
        </authorList>
    </citation>
    <scope>NUCLEOTIDE SEQUENCE [LARGE SCALE GENOMIC DNA]</scope>
    <source>
        <strain evidence="12 13">KCTC 33185</strain>
    </source>
</reference>
<evidence type="ECO:0000256" key="2">
    <source>
        <dbReference type="ARBA" id="ARBA00012438"/>
    </source>
</evidence>
<evidence type="ECO:0000256" key="8">
    <source>
        <dbReference type="ARBA" id="ARBA00023012"/>
    </source>
</evidence>
<keyword evidence="7" id="KW-0067">ATP-binding</keyword>
<dbReference type="Gene3D" id="1.10.287.130">
    <property type="match status" value="1"/>
</dbReference>
<evidence type="ECO:0000256" key="1">
    <source>
        <dbReference type="ARBA" id="ARBA00000085"/>
    </source>
</evidence>
<keyword evidence="4" id="KW-0808">Transferase</keyword>
<dbReference type="PROSITE" id="PS50109">
    <property type="entry name" value="HIS_KIN"/>
    <property type="match status" value="1"/>
</dbReference>
<comment type="caution">
    <text evidence="12">The sequence shown here is derived from an EMBL/GenBank/DDBJ whole genome shotgun (WGS) entry which is preliminary data.</text>
</comment>
<evidence type="ECO:0000313" key="13">
    <source>
        <dbReference type="Proteomes" id="UP000307943"/>
    </source>
</evidence>
<feature type="region of interest" description="Disordered" evidence="9">
    <location>
        <begin position="44"/>
        <end position="65"/>
    </location>
</feature>
<feature type="transmembrane region" description="Helical" evidence="10">
    <location>
        <begin position="242"/>
        <end position="262"/>
    </location>
</feature>
<feature type="transmembrane region" description="Helical" evidence="10">
    <location>
        <begin position="274"/>
        <end position="294"/>
    </location>
</feature>
<evidence type="ECO:0000313" key="12">
    <source>
        <dbReference type="EMBL" id="TNJ68156.1"/>
    </source>
</evidence>
<dbReference type="PANTHER" id="PTHR43065">
    <property type="entry name" value="SENSOR HISTIDINE KINASE"/>
    <property type="match status" value="1"/>
</dbReference>
<dbReference type="InterPro" id="IPR003661">
    <property type="entry name" value="HisK_dim/P_dom"/>
</dbReference>
<gene>
    <name evidence="12" type="ORF">FE784_00375</name>
</gene>
<dbReference type="EC" id="2.7.13.3" evidence="2"/>
<sequence length="636" mass="71469">MRAVPRLLLGCLFIFLVPFILPPPEAHGKTISSDPIAGWQFKWSSQPDGGPTMEERNDPDGWTAADAAHPIPPNPANASAAWLKIELPQPQPSEWKQAGLFIDKLYGHIVGIYAGERIIYEAVRNYSYDVFKIALPLEQRDMGQTIYVKIVTFSDRIGIHQAMDVAEYQEGLLQFFKYDLFDMIFGGSLVFFAAIMLICSSFLNKSQLTRWISLSLVILTTGTMIATYSPFLYTFLPSYGKLSLLLFDLSLFVFLPSLAMFVEKTLDGGKITHITRLRKIIAAYSTFCIGLLIFNELTDFKYIKIYYFFTLTVLGIIMLVQFVLLIGVSALHAVRGNKDALILSSGFALFAATAVGELVWFYAHEKNYELHLWKWGVLCFVIAFIIILSRRIARDHEQVVNHSKELELYNTRLQRHEKMEIISELAASVAHEVRNPLQVTRGFLQLLRETSEDKPKKYLGLAMEELDRASDIITDFLTFAKPQLDDVTILRLCDEFEHIQGILAPMANLQGGDIRVQVSDNLYISGNSSKLKQAFVNIVKNSIEALDSAGTIEIWAYSESGEIVIHVKDNGAGMDENELSRLGEPYFSSKTKGTGLGLMVTFRIIEVMRGKIEFKSKKGAGTEAIVRFPQSTAVDS</sequence>
<dbReference type="SMART" id="SM00388">
    <property type="entry name" value="HisKA"/>
    <property type="match status" value="1"/>
</dbReference>
<evidence type="ECO:0000256" key="3">
    <source>
        <dbReference type="ARBA" id="ARBA00022553"/>
    </source>
</evidence>
<dbReference type="InterPro" id="IPR036097">
    <property type="entry name" value="HisK_dim/P_sf"/>
</dbReference>
<feature type="transmembrane region" description="Helical" evidence="10">
    <location>
        <begin position="375"/>
        <end position="393"/>
    </location>
</feature>
<dbReference type="GO" id="GO:0005524">
    <property type="term" value="F:ATP binding"/>
    <property type="evidence" value="ECO:0007669"/>
    <property type="project" value="UniProtKB-KW"/>
</dbReference>
<keyword evidence="3" id="KW-0597">Phosphoprotein</keyword>
<evidence type="ECO:0000256" key="7">
    <source>
        <dbReference type="ARBA" id="ARBA00022840"/>
    </source>
</evidence>
<dbReference type="InterPro" id="IPR005467">
    <property type="entry name" value="His_kinase_dom"/>
</dbReference>
<dbReference type="SUPFAM" id="SSF47384">
    <property type="entry name" value="Homodimeric domain of signal transducing histidine kinase"/>
    <property type="match status" value="1"/>
</dbReference>
<feature type="transmembrane region" description="Helical" evidence="10">
    <location>
        <begin position="211"/>
        <end position="236"/>
    </location>
</feature>
<dbReference type="GO" id="GO:0000155">
    <property type="term" value="F:phosphorelay sensor kinase activity"/>
    <property type="evidence" value="ECO:0007669"/>
    <property type="project" value="InterPro"/>
</dbReference>
<dbReference type="SUPFAM" id="SSF55874">
    <property type="entry name" value="ATPase domain of HSP90 chaperone/DNA topoisomerase II/histidine kinase"/>
    <property type="match status" value="1"/>
</dbReference>
<keyword evidence="6 12" id="KW-0418">Kinase</keyword>
<dbReference type="PANTHER" id="PTHR43065:SF46">
    <property type="entry name" value="C4-DICARBOXYLATE TRANSPORT SENSOR PROTEIN DCTB"/>
    <property type="match status" value="1"/>
</dbReference>
<feature type="transmembrane region" description="Helical" evidence="10">
    <location>
        <begin position="183"/>
        <end position="204"/>
    </location>
</feature>